<keyword evidence="4" id="KW-1185">Reference proteome</keyword>
<accession>A0AAD4D501</accession>
<dbReference type="Pfam" id="PF04921">
    <property type="entry name" value="XAP5"/>
    <property type="match status" value="1"/>
</dbReference>
<feature type="compositionally biased region" description="Polar residues" evidence="1">
    <location>
        <begin position="1"/>
        <end position="12"/>
    </location>
</feature>
<evidence type="ECO:0000313" key="4">
    <source>
        <dbReference type="Proteomes" id="UP001194580"/>
    </source>
</evidence>
<dbReference type="EMBL" id="JAAAIL010001621">
    <property type="protein sequence ID" value="KAG0267439.1"/>
    <property type="molecule type" value="Genomic_DNA"/>
</dbReference>
<comment type="caution">
    <text evidence="3">The sequence shown here is derived from an EMBL/GenBank/DDBJ whole genome shotgun (WGS) entry which is preliminary data.</text>
</comment>
<dbReference type="AlphaFoldDB" id="A0AAD4D501"/>
<proteinExistence type="predicted"/>
<feature type="compositionally biased region" description="Basic and acidic residues" evidence="1">
    <location>
        <begin position="77"/>
        <end position="87"/>
    </location>
</feature>
<protein>
    <recommendedName>
        <fullName evidence="2">FAM50A/XAP5 C-terminal domain-containing protein</fullName>
    </recommendedName>
</protein>
<feature type="compositionally biased region" description="Acidic residues" evidence="1">
    <location>
        <begin position="112"/>
        <end position="125"/>
    </location>
</feature>
<sequence length="349" mass="40842">MAEYKGSSQEGARQQKLEKAREKMMADFEQQRIQIAKDHEVKAAADKFVVQHDNVEEALKKSTIGLVHLKEFRKVRQELEEQKKREAAQTNQIQDRVVKKKAKKVISKLSFDEEEEEAEAQDDEKPDLKGKKRAQDDDDNNNNDNSNKSTSSPTSEKAPIVKKSKFGKDPNIDTSFLPDREREEEERRVREQLRQEWLTKQQQIKNETIQITYSYWDGSGHRKEVECKKGDTIAQFLEKCRQQFQQLRGVSIDNMMYVKEDLIIPHHYTFYDFIINKARGKSGPLFSFDVHEDIRLTNDAGVEKDESHAGKVVERSYYERNKHIFPLSRFEIYDPEKSYGKYSIKGNAK</sequence>
<dbReference type="GO" id="GO:0006325">
    <property type="term" value="P:chromatin organization"/>
    <property type="evidence" value="ECO:0007669"/>
    <property type="project" value="TreeGrafter"/>
</dbReference>
<feature type="compositionally biased region" description="Basic and acidic residues" evidence="1">
    <location>
        <begin position="126"/>
        <end position="135"/>
    </location>
</feature>
<dbReference type="PANTHER" id="PTHR12722">
    <property type="entry name" value="XAP-5 PROTEIN-RELATED"/>
    <property type="match status" value="1"/>
</dbReference>
<feature type="region of interest" description="Disordered" evidence="1">
    <location>
        <begin position="77"/>
        <end position="184"/>
    </location>
</feature>
<dbReference type="GO" id="GO:0005634">
    <property type="term" value="C:nucleus"/>
    <property type="evidence" value="ECO:0007669"/>
    <property type="project" value="InterPro"/>
</dbReference>
<dbReference type="PANTHER" id="PTHR12722:SF0">
    <property type="entry name" value="PROTEIN FAM50A"/>
    <property type="match status" value="1"/>
</dbReference>
<dbReference type="InterPro" id="IPR048337">
    <property type="entry name" value="FAM50A/XAP5_C"/>
</dbReference>
<feature type="region of interest" description="Disordered" evidence="1">
    <location>
        <begin position="1"/>
        <end position="23"/>
    </location>
</feature>
<feature type="compositionally biased region" description="Basic and acidic residues" evidence="1">
    <location>
        <begin position="13"/>
        <end position="23"/>
    </location>
</feature>
<name>A0AAD4D501_9FUNG</name>
<dbReference type="InterPro" id="IPR007005">
    <property type="entry name" value="XAP5"/>
</dbReference>
<feature type="domain" description="FAM50A/XAP5 C-terminal" evidence="2">
    <location>
        <begin position="207"/>
        <end position="342"/>
    </location>
</feature>
<gene>
    <name evidence="3" type="ORF">BGZ95_002852</name>
</gene>
<feature type="compositionally biased region" description="Polar residues" evidence="1">
    <location>
        <begin position="146"/>
        <end position="155"/>
    </location>
</feature>
<evidence type="ECO:0000256" key="1">
    <source>
        <dbReference type="SAM" id="MobiDB-lite"/>
    </source>
</evidence>
<dbReference type="Proteomes" id="UP001194580">
    <property type="component" value="Unassembled WGS sequence"/>
</dbReference>
<organism evidence="3 4">
    <name type="scientific">Linnemannia exigua</name>
    <dbReference type="NCBI Taxonomy" id="604196"/>
    <lineage>
        <taxon>Eukaryota</taxon>
        <taxon>Fungi</taxon>
        <taxon>Fungi incertae sedis</taxon>
        <taxon>Mucoromycota</taxon>
        <taxon>Mortierellomycotina</taxon>
        <taxon>Mortierellomycetes</taxon>
        <taxon>Mortierellales</taxon>
        <taxon>Mortierellaceae</taxon>
        <taxon>Linnemannia</taxon>
    </lineage>
</organism>
<evidence type="ECO:0000259" key="2">
    <source>
        <dbReference type="Pfam" id="PF04921"/>
    </source>
</evidence>
<reference evidence="3" key="1">
    <citation type="journal article" date="2020" name="Fungal Divers.">
        <title>Resolving the Mortierellaceae phylogeny through synthesis of multi-gene phylogenetics and phylogenomics.</title>
        <authorList>
            <person name="Vandepol N."/>
            <person name="Liber J."/>
            <person name="Desiro A."/>
            <person name="Na H."/>
            <person name="Kennedy M."/>
            <person name="Barry K."/>
            <person name="Grigoriev I.V."/>
            <person name="Miller A.N."/>
            <person name="O'Donnell K."/>
            <person name="Stajich J.E."/>
            <person name="Bonito G."/>
        </authorList>
    </citation>
    <scope>NUCLEOTIDE SEQUENCE</scope>
    <source>
        <strain evidence="3">NRRL 28262</strain>
    </source>
</reference>
<evidence type="ECO:0000313" key="3">
    <source>
        <dbReference type="EMBL" id="KAG0267439.1"/>
    </source>
</evidence>